<dbReference type="CDD" id="cd07377">
    <property type="entry name" value="WHTH_GntR"/>
    <property type="match status" value="1"/>
</dbReference>
<evidence type="ECO:0000313" key="6">
    <source>
        <dbReference type="Proteomes" id="UP000240317"/>
    </source>
</evidence>
<proteinExistence type="predicted"/>
<evidence type="ECO:0000313" key="5">
    <source>
        <dbReference type="EMBL" id="PTA68661.1"/>
    </source>
</evidence>
<dbReference type="GO" id="GO:0003677">
    <property type="term" value="F:DNA binding"/>
    <property type="evidence" value="ECO:0007669"/>
    <property type="project" value="UniProtKB-KW"/>
</dbReference>
<dbReference type="OrthoDB" id="9808770at2"/>
<keyword evidence="3" id="KW-0804">Transcription</keyword>
<dbReference type="PANTHER" id="PTHR38445">
    <property type="entry name" value="HTH-TYPE TRANSCRIPTIONAL REPRESSOR YTRA"/>
    <property type="match status" value="1"/>
</dbReference>
<organism evidence="5 6">
    <name type="scientific">Deinococcus arcticus</name>
    <dbReference type="NCBI Taxonomy" id="2136176"/>
    <lineage>
        <taxon>Bacteria</taxon>
        <taxon>Thermotogati</taxon>
        <taxon>Deinococcota</taxon>
        <taxon>Deinococci</taxon>
        <taxon>Deinococcales</taxon>
        <taxon>Deinococcaceae</taxon>
        <taxon>Deinococcus</taxon>
    </lineage>
</organism>
<feature type="domain" description="HTH gntR-type" evidence="4">
    <location>
        <begin position="20"/>
        <end position="88"/>
    </location>
</feature>
<keyword evidence="2" id="KW-0238">DNA-binding</keyword>
<comment type="caution">
    <text evidence="5">The sequence shown here is derived from an EMBL/GenBank/DDBJ whole genome shotgun (WGS) entry which is preliminary data.</text>
</comment>
<dbReference type="RefSeq" id="WP_107137081.1">
    <property type="nucleotide sequence ID" value="NZ_PYSV01000004.1"/>
</dbReference>
<gene>
    <name evidence="5" type="ORF">C8263_05255</name>
</gene>
<keyword evidence="6" id="KW-1185">Reference proteome</keyword>
<name>A0A2T3W9S6_9DEIO</name>
<dbReference type="SUPFAM" id="SSF46785">
    <property type="entry name" value="Winged helix' DNA-binding domain"/>
    <property type="match status" value="1"/>
</dbReference>
<evidence type="ECO:0000259" key="4">
    <source>
        <dbReference type="PROSITE" id="PS50949"/>
    </source>
</evidence>
<dbReference type="PANTHER" id="PTHR38445:SF7">
    <property type="entry name" value="GNTR-FAMILY TRANSCRIPTIONAL REGULATOR"/>
    <property type="match status" value="1"/>
</dbReference>
<evidence type="ECO:0000256" key="3">
    <source>
        <dbReference type="ARBA" id="ARBA00023163"/>
    </source>
</evidence>
<dbReference type="Proteomes" id="UP000240317">
    <property type="component" value="Unassembled WGS sequence"/>
</dbReference>
<dbReference type="InterPro" id="IPR036390">
    <property type="entry name" value="WH_DNA-bd_sf"/>
</dbReference>
<protein>
    <submittedName>
        <fullName evidence="5">GntR family transcriptional regulator</fullName>
    </submittedName>
</protein>
<dbReference type="Gene3D" id="1.10.10.10">
    <property type="entry name" value="Winged helix-like DNA-binding domain superfamily/Winged helix DNA-binding domain"/>
    <property type="match status" value="1"/>
</dbReference>
<dbReference type="GO" id="GO:0003700">
    <property type="term" value="F:DNA-binding transcription factor activity"/>
    <property type="evidence" value="ECO:0007669"/>
    <property type="project" value="InterPro"/>
</dbReference>
<dbReference type="InterPro" id="IPR000524">
    <property type="entry name" value="Tscrpt_reg_HTH_GntR"/>
</dbReference>
<dbReference type="AlphaFoldDB" id="A0A2T3W9S6"/>
<sequence length="133" mass="14253">MTHSPSDLLLMLELTPHSVLPLHVQLAARLRRLIDLGVLAPGEPLPTVRELSAALRVAPATIVRAYAALQDDQMVQARAGAGTVVRGPSPTPEALRPELLSEFQALAARLLRAGIPLPELQRCLDAAHLVATR</sequence>
<dbReference type="PROSITE" id="PS50949">
    <property type="entry name" value="HTH_GNTR"/>
    <property type="match status" value="1"/>
</dbReference>
<keyword evidence="1" id="KW-0805">Transcription regulation</keyword>
<dbReference type="EMBL" id="PYSV01000004">
    <property type="protein sequence ID" value="PTA68661.1"/>
    <property type="molecule type" value="Genomic_DNA"/>
</dbReference>
<reference evidence="5 6" key="1">
    <citation type="submission" date="2018-03" db="EMBL/GenBank/DDBJ databases">
        <title>Draft genome of Deinococcus sp. OD32.</title>
        <authorList>
            <person name="Wang X.-P."/>
            <person name="Du Z.-J."/>
        </authorList>
    </citation>
    <scope>NUCLEOTIDE SEQUENCE [LARGE SCALE GENOMIC DNA]</scope>
    <source>
        <strain evidence="5 6">OD32</strain>
    </source>
</reference>
<dbReference type="InterPro" id="IPR036388">
    <property type="entry name" value="WH-like_DNA-bd_sf"/>
</dbReference>
<dbReference type="Pfam" id="PF00392">
    <property type="entry name" value="GntR"/>
    <property type="match status" value="1"/>
</dbReference>
<dbReference type="SMART" id="SM00345">
    <property type="entry name" value="HTH_GNTR"/>
    <property type="match status" value="1"/>
</dbReference>
<evidence type="ECO:0000256" key="1">
    <source>
        <dbReference type="ARBA" id="ARBA00023015"/>
    </source>
</evidence>
<accession>A0A2T3W9S6</accession>
<evidence type="ECO:0000256" key="2">
    <source>
        <dbReference type="ARBA" id="ARBA00023125"/>
    </source>
</evidence>